<gene>
    <name evidence="1" type="ORF">FXF36_07360</name>
</gene>
<dbReference type="SFLD" id="SFLDG01129">
    <property type="entry name" value="C1.5:_HAD__Beta-PGM__Phosphata"/>
    <property type="match status" value="1"/>
</dbReference>
<dbReference type="Gene3D" id="3.40.50.1000">
    <property type="entry name" value="HAD superfamily/HAD-like"/>
    <property type="match status" value="1"/>
</dbReference>
<name>A0A5P6VPT7_PSEXY</name>
<dbReference type="AlphaFoldDB" id="A0A5P6VPT7"/>
<sequence>MKYKNYIFDLYGTLIDIHTDEKNPKLWEYMSVYLKDNFGTVIEATELKSNYLKLCKSEEKKLAKENGSNHPEIKIEWVWEKLIGRQVPDFEMRTLCNSFREKSRDKLVRYEGVAEALTAIKDAGANVYLLSNAQRLFTEKELEDTKLTQYFDDIFISSDKGIKKPDGQFLQDLIDKHSLNKEECVMIGNEVLADVGVAMAVGVDSIFLNTYNHPRWDIKRDLSRCGADMEKVKLILEVTPAEYKSLII</sequence>
<accession>A0A5P6VPT7</accession>
<protein>
    <submittedName>
        <fullName evidence="1">HAD family hydrolase</fullName>
    </submittedName>
</protein>
<dbReference type="InterPro" id="IPR023214">
    <property type="entry name" value="HAD_sf"/>
</dbReference>
<dbReference type="InterPro" id="IPR050155">
    <property type="entry name" value="HAD-like_hydrolase_sf"/>
</dbReference>
<dbReference type="Proteomes" id="UP000327030">
    <property type="component" value="Chromosome 1"/>
</dbReference>
<dbReference type="EMBL" id="CP043028">
    <property type="protein sequence ID" value="QFJ54686.1"/>
    <property type="molecule type" value="Genomic_DNA"/>
</dbReference>
<dbReference type="GO" id="GO:0006281">
    <property type="term" value="P:DNA repair"/>
    <property type="evidence" value="ECO:0007669"/>
    <property type="project" value="TreeGrafter"/>
</dbReference>
<dbReference type="InterPro" id="IPR006439">
    <property type="entry name" value="HAD-SF_hydro_IA"/>
</dbReference>
<dbReference type="InterPro" id="IPR036412">
    <property type="entry name" value="HAD-like_sf"/>
</dbReference>
<organism evidence="1 2">
    <name type="scientific">Pseudobutyrivibrio xylanivorans</name>
    <dbReference type="NCBI Taxonomy" id="185007"/>
    <lineage>
        <taxon>Bacteria</taxon>
        <taxon>Bacillati</taxon>
        <taxon>Bacillota</taxon>
        <taxon>Clostridia</taxon>
        <taxon>Lachnospirales</taxon>
        <taxon>Lachnospiraceae</taxon>
        <taxon>Pseudobutyrivibrio</taxon>
    </lineage>
</organism>
<dbReference type="OrthoDB" id="264363at2"/>
<dbReference type="Gene3D" id="1.10.150.520">
    <property type="match status" value="1"/>
</dbReference>
<evidence type="ECO:0000313" key="1">
    <source>
        <dbReference type="EMBL" id="QFJ54686.1"/>
    </source>
</evidence>
<dbReference type="PRINTS" id="PR00413">
    <property type="entry name" value="HADHALOGNASE"/>
</dbReference>
<dbReference type="RefSeq" id="WP_151623170.1">
    <property type="nucleotide sequence ID" value="NZ_CP043028.1"/>
</dbReference>
<dbReference type="SUPFAM" id="SSF56784">
    <property type="entry name" value="HAD-like"/>
    <property type="match status" value="1"/>
</dbReference>
<dbReference type="GO" id="GO:0008967">
    <property type="term" value="F:phosphoglycolate phosphatase activity"/>
    <property type="evidence" value="ECO:0007669"/>
    <property type="project" value="TreeGrafter"/>
</dbReference>
<proteinExistence type="predicted"/>
<dbReference type="SFLD" id="SFLDS00003">
    <property type="entry name" value="Haloacid_Dehalogenase"/>
    <property type="match status" value="1"/>
</dbReference>
<dbReference type="PANTHER" id="PTHR43434:SF1">
    <property type="entry name" value="PHOSPHOGLYCOLATE PHOSPHATASE"/>
    <property type="match status" value="1"/>
</dbReference>
<keyword evidence="1" id="KW-0378">Hydrolase</keyword>
<dbReference type="KEGG" id="pxv:FXF36_07360"/>
<evidence type="ECO:0000313" key="2">
    <source>
        <dbReference type="Proteomes" id="UP000327030"/>
    </source>
</evidence>
<dbReference type="PANTHER" id="PTHR43434">
    <property type="entry name" value="PHOSPHOGLYCOLATE PHOSPHATASE"/>
    <property type="match status" value="1"/>
</dbReference>
<dbReference type="Pfam" id="PF00702">
    <property type="entry name" value="Hydrolase"/>
    <property type="match status" value="1"/>
</dbReference>
<dbReference type="NCBIfam" id="TIGR01549">
    <property type="entry name" value="HAD-SF-IA-v1"/>
    <property type="match status" value="1"/>
</dbReference>
<reference evidence="2" key="1">
    <citation type="submission" date="2019-08" db="EMBL/GenBank/DDBJ databases">
        <title>Complete Genome Sequence of the Polysaccharide-Degrading Rumen Bacterium Pseudobutyrivibrio xylanivorans MA3014.</title>
        <authorList>
            <person name="Palevich N."/>
            <person name="Maclean P.H."/>
            <person name="Kelly W.J."/>
            <person name="Leahy S.C."/>
            <person name="Rakonjac J."/>
            <person name="Attwood G.T."/>
        </authorList>
    </citation>
    <scope>NUCLEOTIDE SEQUENCE [LARGE SCALE GENOMIC DNA]</scope>
    <source>
        <strain evidence="2">MA3014</strain>
    </source>
</reference>